<reference evidence="1" key="2">
    <citation type="submission" date="2015-06" db="UniProtKB">
        <authorList>
            <consortium name="EnsemblPlants"/>
        </authorList>
    </citation>
    <scope>IDENTIFICATION</scope>
</reference>
<evidence type="ECO:0000313" key="1">
    <source>
        <dbReference type="EnsemblPlants" id="ORUFI07G03480.1"/>
    </source>
</evidence>
<keyword evidence="2" id="KW-1185">Reference proteome</keyword>
<dbReference type="Gramene" id="ORUFI07G03480.1">
    <property type="protein sequence ID" value="ORUFI07G03480.1"/>
    <property type="gene ID" value="ORUFI07G03480"/>
</dbReference>
<evidence type="ECO:0000313" key="2">
    <source>
        <dbReference type="Proteomes" id="UP000008022"/>
    </source>
</evidence>
<proteinExistence type="predicted"/>
<dbReference type="AlphaFoldDB" id="A0A0E0Q4A9"/>
<accession>A0A0E0Q4A9</accession>
<protein>
    <submittedName>
        <fullName evidence="1">Uncharacterized protein</fullName>
    </submittedName>
</protein>
<reference evidence="2" key="1">
    <citation type="submission" date="2013-06" db="EMBL/GenBank/DDBJ databases">
        <authorList>
            <person name="Zhao Q."/>
        </authorList>
    </citation>
    <scope>NUCLEOTIDE SEQUENCE</scope>
    <source>
        <strain evidence="2">cv. W1943</strain>
    </source>
</reference>
<organism evidence="1 2">
    <name type="scientific">Oryza rufipogon</name>
    <name type="common">Brownbeard rice</name>
    <name type="synonym">Asian wild rice</name>
    <dbReference type="NCBI Taxonomy" id="4529"/>
    <lineage>
        <taxon>Eukaryota</taxon>
        <taxon>Viridiplantae</taxon>
        <taxon>Streptophyta</taxon>
        <taxon>Embryophyta</taxon>
        <taxon>Tracheophyta</taxon>
        <taxon>Spermatophyta</taxon>
        <taxon>Magnoliopsida</taxon>
        <taxon>Liliopsida</taxon>
        <taxon>Poales</taxon>
        <taxon>Poaceae</taxon>
        <taxon>BOP clade</taxon>
        <taxon>Oryzoideae</taxon>
        <taxon>Oryzeae</taxon>
        <taxon>Oryzinae</taxon>
        <taxon>Oryza</taxon>
    </lineage>
</organism>
<name>A0A0E0Q4A9_ORYRU</name>
<dbReference type="EnsemblPlants" id="ORUFI07G03480.1">
    <property type="protein sequence ID" value="ORUFI07G03480.1"/>
    <property type="gene ID" value="ORUFI07G03480"/>
</dbReference>
<dbReference type="HOGENOM" id="CLU_2430898_0_0_1"/>
<dbReference type="Proteomes" id="UP000008022">
    <property type="component" value="Unassembled WGS sequence"/>
</dbReference>
<sequence length="91" mass="10135">MEVGWWGFIRGERDGDLGEGERGEAIVYNSREGWVQAGRWGRGEGVSVCGALHQPVQDFMNINNIAVVYFAEIFYGNSIPIQSVIQWLSAS</sequence>